<name>A0ABM1E929_PRICU</name>
<evidence type="ECO:0000313" key="2">
    <source>
        <dbReference type="RefSeq" id="XP_014668700.1"/>
    </source>
</evidence>
<dbReference type="GeneID" id="106809974"/>
<keyword evidence="1" id="KW-1185">Reference proteome</keyword>
<organism evidence="1 2">
    <name type="scientific">Priapulus caudatus</name>
    <name type="common">Priapulid worm</name>
    <dbReference type="NCBI Taxonomy" id="37621"/>
    <lineage>
        <taxon>Eukaryota</taxon>
        <taxon>Metazoa</taxon>
        <taxon>Ecdysozoa</taxon>
        <taxon>Scalidophora</taxon>
        <taxon>Priapulida</taxon>
        <taxon>Priapulimorpha</taxon>
        <taxon>Priapulimorphida</taxon>
        <taxon>Priapulidae</taxon>
        <taxon>Priapulus</taxon>
    </lineage>
</organism>
<evidence type="ECO:0000313" key="1">
    <source>
        <dbReference type="Proteomes" id="UP000695022"/>
    </source>
</evidence>
<gene>
    <name evidence="2" type="primary">LOC106809974</name>
</gene>
<accession>A0ABM1E929</accession>
<proteinExistence type="predicted"/>
<dbReference type="Proteomes" id="UP000695022">
    <property type="component" value="Unplaced"/>
</dbReference>
<dbReference type="RefSeq" id="XP_014668700.1">
    <property type="nucleotide sequence ID" value="XM_014813214.1"/>
</dbReference>
<protein>
    <submittedName>
        <fullName evidence="2">Uncharacterized protein LOC106809974</fullName>
    </submittedName>
</protein>
<reference evidence="2" key="1">
    <citation type="submission" date="2025-08" db="UniProtKB">
        <authorList>
            <consortium name="RefSeq"/>
        </authorList>
    </citation>
    <scope>IDENTIFICATION</scope>
</reference>
<sequence length="561" mass="62598">MATLREPTHGTVSRALADAGYTSVFMGLVYSPEYYFNSVVEGEFATPEELAERLVGVWQAVFRTQNVRVFLEPEGLRIPAGRDAVDAVYFLSVNGQFLHQNTVRDSVWTRAVQLLRNDDGVHEVTLPHSVSVGLSLNRSPHDRRKVQEAIVRAWNQANPDKSIVINGVQYVGVQTGNLPATIIRYQVQYNTTDLQGPAVTPAEITIVRYIRLVVGGFGCRPDVCSSRKLYTMYARTNDGTVLRAGAISNGNFIQAMQPAWESSNPEQLRALPWIIKLDNISSGYIDALGRPVSAFFYELALPEDATDDSLAEPTAGQVAPRVRNLLGLIRVDEAEVYGPPHYFATTLRGRPDAAVARGQLAAAWAQAYREQQRNPDVKVFVVMTHRRTVGGAPGTQAIYFLSVDGRIMQPPLSLLARVNAIMRGEELERGRREETQSASVAVPGVLARSRVDQPDLEEALRSAWEEVNAGENFCFGGNFCVKHTLFYMRTKRLQQTRWSAWDQAYRDRLSPRVRVYLVNTESARTSDRRPATAATYFLSCRCDGIVRPFLASYSQARYEIS</sequence>